<dbReference type="InterPro" id="IPR003768">
    <property type="entry name" value="ScpA"/>
</dbReference>
<dbReference type="PANTHER" id="PTHR33969">
    <property type="entry name" value="SEGREGATION AND CONDENSATION PROTEIN A"/>
    <property type="match status" value="1"/>
</dbReference>
<protein>
    <recommendedName>
        <fullName evidence="2">Segregation and condensation protein A</fullName>
    </recommendedName>
</protein>
<feature type="non-terminal residue" evidence="1">
    <location>
        <position position="200"/>
    </location>
</feature>
<reference evidence="1" key="1">
    <citation type="submission" date="2018-05" db="EMBL/GenBank/DDBJ databases">
        <authorList>
            <person name="Lanie J.A."/>
            <person name="Ng W.-L."/>
            <person name="Kazmierczak K.M."/>
            <person name="Andrzejewski T.M."/>
            <person name="Davidsen T.M."/>
            <person name="Wayne K.J."/>
            <person name="Tettelin H."/>
            <person name="Glass J.I."/>
            <person name="Rusch D."/>
            <person name="Podicherti R."/>
            <person name="Tsui H.-C.T."/>
            <person name="Winkler M.E."/>
        </authorList>
    </citation>
    <scope>NUCLEOTIDE SEQUENCE</scope>
</reference>
<dbReference type="PANTHER" id="PTHR33969:SF2">
    <property type="entry name" value="SEGREGATION AND CONDENSATION PROTEIN A"/>
    <property type="match status" value="1"/>
</dbReference>
<gene>
    <name evidence="1" type="ORF">METZ01_LOCUS187840</name>
</gene>
<proteinExistence type="predicted"/>
<dbReference type="EMBL" id="UINC01038249">
    <property type="protein sequence ID" value="SVB34986.1"/>
    <property type="molecule type" value="Genomic_DNA"/>
</dbReference>
<name>A0A382D916_9ZZZZ</name>
<evidence type="ECO:0000313" key="1">
    <source>
        <dbReference type="EMBL" id="SVB34986.1"/>
    </source>
</evidence>
<dbReference type="Gene3D" id="6.10.250.2410">
    <property type="match status" value="1"/>
</dbReference>
<evidence type="ECO:0008006" key="2">
    <source>
        <dbReference type="Google" id="ProtNLM"/>
    </source>
</evidence>
<dbReference type="Pfam" id="PF02616">
    <property type="entry name" value="SMC_ScpA"/>
    <property type="match status" value="1"/>
</dbReference>
<organism evidence="1">
    <name type="scientific">marine metagenome</name>
    <dbReference type="NCBI Taxonomy" id="408172"/>
    <lineage>
        <taxon>unclassified sequences</taxon>
        <taxon>metagenomes</taxon>
        <taxon>ecological metagenomes</taxon>
    </lineage>
</organism>
<sequence length="200" mass="23343">MDLLLYFIRRDQLDIYDIPIAKITEEFIETIKAWTRIKMHVAGEFIVMASSLMRIKAKMLLPRPELNEDGVIIDPRTELMQQLIEYKRFKDAADILSALSEERNHNYPRQSLQIVSSMKGEEIGNLLQDTSLFDLAQVFKNAIENRPVVSEFELQSEPVKLEKQKKFIFRYFDGDGRVKFSTLLSQLHSRMEIVVTFLAI</sequence>
<accession>A0A382D916</accession>
<dbReference type="AlphaFoldDB" id="A0A382D916"/>